<dbReference type="Proteomes" id="UP000019494">
    <property type="component" value="Unassembled WGS sequence"/>
</dbReference>
<keyword evidence="4" id="KW-0328">Glycosyltransferase</keyword>
<dbReference type="Pfam" id="PF00535">
    <property type="entry name" value="Glycos_transf_2"/>
    <property type="match status" value="1"/>
</dbReference>
<comment type="catalytic activity">
    <reaction evidence="9">
        <text>(2R)-3-phosphoglycerate + UDP-alpha-D-glucose = (2R)-2-O-(alpha-D-glucopyranosyl)-3-phospho-glycerate + UDP + H(+)</text>
        <dbReference type="Rhea" id="RHEA:31319"/>
        <dbReference type="ChEBI" id="CHEBI:15378"/>
        <dbReference type="ChEBI" id="CHEBI:58223"/>
        <dbReference type="ChEBI" id="CHEBI:58272"/>
        <dbReference type="ChEBI" id="CHEBI:58885"/>
        <dbReference type="ChEBI" id="CHEBI:62600"/>
        <dbReference type="EC" id="2.4.1.266"/>
    </reaction>
    <physiologicalReaction direction="left-to-right" evidence="9">
        <dbReference type="Rhea" id="RHEA:31320"/>
    </physiologicalReaction>
</comment>
<evidence type="ECO:0000256" key="10">
    <source>
        <dbReference type="ARBA" id="ARBA00048997"/>
    </source>
</evidence>
<evidence type="ECO:0000256" key="6">
    <source>
        <dbReference type="ARBA" id="ARBA00022842"/>
    </source>
</evidence>
<accession>W9GII0</accession>
<evidence type="ECO:0000256" key="7">
    <source>
        <dbReference type="ARBA" id="ARBA00039022"/>
    </source>
</evidence>
<dbReference type="EMBL" id="AWQS01000070">
    <property type="protein sequence ID" value="EWT06021.1"/>
    <property type="molecule type" value="Genomic_DNA"/>
</dbReference>
<gene>
    <name evidence="12" type="ORF">N864_00700</name>
</gene>
<dbReference type="InterPro" id="IPR029044">
    <property type="entry name" value="Nucleotide-diphossugar_trans"/>
</dbReference>
<keyword evidence="5 12" id="KW-0808">Transferase</keyword>
<dbReference type="Gene3D" id="3.90.550.10">
    <property type="entry name" value="Spore Coat Polysaccharide Biosynthesis Protein SpsA, Chain A"/>
    <property type="match status" value="1"/>
</dbReference>
<keyword evidence="6" id="KW-0460">Magnesium</keyword>
<dbReference type="OrthoDB" id="9810303at2"/>
<comment type="catalytic activity">
    <reaction evidence="10">
        <text>an NDP-alpha-D-glucose + (2R)-3-phosphoglycerate = (2R)-2-O-(alpha-D-glucopyranosyl)-3-phospho-glycerate + a ribonucleoside 5'-diphosphate + H(+)</text>
        <dbReference type="Rhea" id="RHEA:47244"/>
        <dbReference type="ChEBI" id="CHEBI:15378"/>
        <dbReference type="ChEBI" id="CHEBI:57930"/>
        <dbReference type="ChEBI" id="CHEBI:58272"/>
        <dbReference type="ChEBI" id="CHEBI:62600"/>
        <dbReference type="ChEBI" id="CHEBI:76533"/>
        <dbReference type="EC" id="2.4.1.266"/>
    </reaction>
    <physiologicalReaction direction="left-to-right" evidence="10">
        <dbReference type="Rhea" id="RHEA:47245"/>
    </physiologicalReaction>
</comment>
<evidence type="ECO:0000256" key="2">
    <source>
        <dbReference type="ARBA" id="ARBA00001946"/>
    </source>
</evidence>
<evidence type="ECO:0000256" key="4">
    <source>
        <dbReference type="ARBA" id="ARBA00022676"/>
    </source>
</evidence>
<dbReference type="InterPro" id="IPR050256">
    <property type="entry name" value="Glycosyltransferase_2"/>
</dbReference>
<evidence type="ECO:0000256" key="1">
    <source>
        <dbReference type="ARBA" id="ARBA00001936"/>
    </source>
</evidence>
<comment type="cofactor">
    <cofactor evidence="2">
        <name>Mg(2+)</name>
        <dbReference type="ChEBI" id="CHEBI:18420"/>
    </cofactor>
</comment>
<reference evidence="13" key="1">
    <citation type="submission" date="2013-08" db="EMBL/GenBank/DDBJ databases">
        <title>Intrasporangium oryzae NRRL B-24470.</title>
        <authorList>
            <person name="Liu H."/>
            <person name="Wang G."/>
        </authorList>
    </citation>
    <scope>NUCLEOTIDE SEQUENCE [LARGE SCALE GENOMIC DNA]</scope>
    <source>
        <strain evidence="13">Q5-1</strain>
    </source>
</reference>
<feature type="domain" description="Glycosyltransferase 2-like" evidence="11">
    <location>
        <begin position="14"/>
        <end position="133"/>
    </location>
</feature>
<dbReference type="EC" id="2.4.1.266" evidence="7"/>
<evidence type="ECO:0000256" key="9">
    <source>
        <dbReference type="ARBA" id="ARBA00048689"/>
    </source>
</evidence>
<sequence>MPSVSAPAEAVVAVIPAKDEADRIAATVTAARTIPGVAVVVVVDDGSSDATGDLAVAAGAELVRHGRNHGKADAMMSGLGRAAGLRRAGRLPERVAVLFVDADLEESATELHVLVEPVLAGEADLTIATLPVQRTAGGGHGLVVGLARRGIEELTGWSPVQPLSGMRCLSPLAVGAAAPFARGWGVEVGMTVDVLDAGLVVREVPCELHHRVTGADWRGQVHRAAQYRDVALALAVRRLRRRLAPAH</sequence>
<dbReference type="AlphaFoldDB" id="W9GII0"/>
<comment type="cofactor">
    <cofactor evidence="1">
        <name>Mn(2+)</name>
        <dbReference type="ChEBI" id="CHEBI:29035"/>
    </cofactor>
</comment>
<dbReference type="InterPro" id="IPR001173">
    <property type="entry name" value="Glyco_trans_2-like"/>
</dbReference>
<evidence type="ECO:0000256" key="5">
    <source>
        <dbReference type="ARBA" id="ARBA00022679"/>
    </source>
</evidence>
<dbReference type="PATRIC" id="fig|584657.3.peg.2065"/>
<evidence type="ECO:0000313" key="12">
    <source>
        <dbReference type="EMBL" id="EWT06021.1"/>
    </source>
</evidence>
<proteinExistence type="inferred from homology"/>
<dbReference type="GO" id="GO:0016757">
    <property type="term" value="F:glycosyltransferase activity"/>
    <property type="evidence" value="ECO:0007669"/>
    <property type="project" value="UniProtKB-KW"/>
</dbReference>
<dbReference type="PANTHER" id="PTHR48090">
    <property type="entry name" value="UNDECAPRENYL-PHOSPHATE 4-DEOXY-4-FORMAMIDO-L-ARABINOSE TRANSFERASE-RELATED"/>
    <property type="match status" value="1"/>
</dbReference>
<evidence type="ECO:0000256" key="8">
    <source>
        <dbReference type="ARBA" id="ARBA00040894"/>
    </source>
</evidence>
<evidence type="ECO:0000256" key="3">
    <source>
        <dbReference type="ARBA" id="ARBA00006739"/>
    </source>
</evidence>
<dbReference type="PANTHER" id="PTHR48090:SF10">
    <property type="entry name" value="GLUCOSYL-3-PHOSPHOGLYCERATE SYNTHASE"/>
    <property type="match status" value="1"/>
</dbReference>
<organism evidence="12 13">
    <name type="scientific">Intrasporangium chromatireducens Q5-1</name>
    <dbReference type="NCBI Taxonomy" id="584657"/>
    <lineage>
        <taxon>Bacteria</taxon>
        <taxon>Bacillati</taxon>
        <taxon>Actinomycetota</taxon>
        <taxon>Actinomycetes</taxon>
        <taxon>Micrococcales</taxon>
        <taxon>Intrasporangiaceae</taxon>
        <taxon>Intrasporangium</taxon>
    </lineage>
</organism>
<keyword evidence="13" id="KW-1185">Reference proteome</keyword>
<evidence type="ECO:0000313" key="13">
    <source>
        <dbReference type="Proteomes" id="UP000019494"/>
    </source>
</evidence>
<comment type="caution">
    <text evidence="12">The sequence shown here is derived from an EMBL/GenBank/DDBJ whole genome shotgun (WGS) entry which is preliminary data.</text>
</comment>
<protein>
    <recommendedName>
        <fullName evidence="8">Glucosyl-3-phosphoglycerate synthase</fullName>
        <ecNumber evidence="7">2.4.1.266</ecNumber>
    </recommendedName>
</protein>
<comment type="similarity">
    <text evidence="3">Belongs to the glycosyltransferase 2 family.</text>
</comment>
<name>W9GII0_9MICO</name>
<dbReference type="SUPFAM" id="SSF53448">
    <property type="entry name" value="Nucleotide-diphospho-sugar transferases"/>
    <property type="match status" value="1"/>
</dbReference>
<evidence type="ECO:0000259" key="11">
    <source>
        <dbReference type="Pfam" id="PF00535"/>
    </source>
</evidence>